<evidence type="ECO:0000256" key="4">
    <source>
        <dbReference type="ARBA" id="ARBA00022692"/>
    </source>
</evidence>
<gene>
    <name evidence="11" type="ORF">L227DRAFT_360094</name>
</gene>
<protein>
    <submittedName>
        <fullName evidence="11">Aquaporin-like protein</fullName>
    </submittedName>
</protein>
<dbReference type="Gene3D" id="1.20.1080.10">
    <property type="entry name" value="Glycerol uptake facilitator protein"/>
    <property type="match status" value="1"/>
</dbReference>
<keyword evidence="3 8" id="KW-0813">Transport</keyword>
<accession>A0A5C2SIX5</accession>
<evidence type="ECO:0000313" key="12">
    <source>
        <dbReference type="Proteomes" id="UP000313359"/>
    </source>
</evidence>
<comment type="subcellular location">
    <subcellularLocation>
        <location evidence="1">Membrane</location>
        <topology evidence="1">Multi-pass membrane protein</topology>
    </subcellularLocation>
</comment>
<feature type="transmembrane region" description="Helical" evidence="10">
    <location>
        <begin position="65"/>
        <end position="96"/>
    </location>
</feature>
<evidence type="ECO:0000256" key="8">
    <source>
        <dbReference type="RuleBase" id="RU000477"/>
    </source>
</evidence>
<evidence type="ECO:0000256" key="9">
    <source>
        <dbReference type="SAM" id="MobiDB-lite"/>
    </source>
</evidence>
<sequence length="343" mass="36772">MAVAGIHMLPRREQVHLADIKPRINAYVGWERVRHRQAHWLVECAAEFFGVFFYVYLGVGSTANFILGSVAGIAGLSSMFQIGVAYAIGILLAIVVCGPTSGGHFNPAVTIAHVLTKRFPPLKALRYIVAQILGGYVACLLVYVQWGDYIAEITEALEAAGTLDAVLFTPNGPAGIFALYVAPTANLGRVFLNEFVCDFLIGLVIWSCIDPTNFSAPPAAAPWIVSFVYGGMVWGYATVGIATNAARDLGARLMVLTIWGLPAGGGSYAAIAALTNIPATLLAVLFYEFVLADSSRVITPAHVDFLNGHLAHQEHTQGVVQQRSPATTSLADEKGREQTIERV</sequence>
<dbReference type="GO" id="GO:0005886">
    <property type="term" value="C:plasma membrane"/>
    <property type="evidence" value="ECO:0007669"/>
    <property type="project" value="TreeGrafter"/>
</dbReference>
<dbReference type="InterPro" id="IPR023271">
    <property type="entry name" value="Aquaporin-like"/>
</dbReference>
<feature type="transmembrane region" description="Helical" evidence="10">
    <location>
        <begin position="40"/>
        <end position="59"/>
    </location>
</feature>
<dbReference type="AlphaFoldDB" id="A0A5C2SIX5"/>
<keyword evidence="4 8" id="KW-0812">Transmembrane</keyword>
<dbReference type="PANTHER" id="PTHR43829:SF14">
    <property type="entry name" value="AQUAPORIN 3"/>
    <property type="match status" value="1"/>
</dbReference>
<feature type="transmembrane region" description="Helical" evidence="10">
    <location>
        <begin position="127"/>
        <end position="146"/>
    </location>
</feature>
<reference evidence="11" key="1">
    <citation type="journal article" date="2018" name="Genome Biol. Evol.">
        <title>Genomics and development of Lentinus tigrinus, a white-rot wood-decaying mushroom with dimorphic fruiting bodies.</title>
        <authorList>
            <person name="Wu B."/>
            <person name="Xu Z."/>
            <person name="Knudson A."/>
            <person name="Carlson A."/>
            <person name="Chen N."/>
            <person name="Kovaka S."/>
            <person name="LaButti K."/>
            <person name="Lipzen A."/>
            <person name="Pennachio C."/>
            <person name="Riley R."/>
            <person name="Schakwitz W."/>
            <person name="Umezawa K."/>
            <person name="Ohm R.A."/>
            <person name="Grigoriev I.V."/>
            <person name="Nagy L.G."/>
            <person name="Gibbons J."/>
            <person name="Hibbett D."/>
        </authorList>
    </citation>
    <scope>NUCLEOTIDE SEQUENCE [LARGE SCALE GENOMIC DNA]</scope>
    <source>
        <strain evidence="11">ALCF2SS1-6</strain>
    </source>
</reference>
<dbReference type="InterPro" id="IPR050363">
    <property type="entry name" value="MIP/Aquaporin"/>
</dbReference>
<dbReference type="EMBL" id="ML122255">
    <property type="protein sequence ID" value="RPD63743.1"/>
    <property type="molecule type" value="Genomic_DNA"/>
</dbReference>
<dbReference type="InterPro" id="IPR022357">
    <property type="entry name" value="MIP_CS"/>
</dbReference>
<dbReference type="SUPFAM" id="SSF81338">
    <property type="entry name" value="Aquaporin-like"/>
    <property type="match status" value="1"/>
</dbReference>
<dbReference type="PANTHER" id="PTHR43829">
    <property type="entry name" value="AQUAPORIN OR AQUAGLYCEROPORIN RELATED"/>
    <property type="match status" value="1"/>
</dbReference>
<dbReference type="GO" id="GO:0015254">
    <property type="term" value="F:glycerol channel activity"/>
    <property type="evidence" value="ECO:0007669"/>
    <property type="project" value="TreeGrafter"/>
</dbReference>
<feature type="transmembrane region" description="Helical" evidence="10">
    <location>
        <begin position="221"/>
        <end position="246"/>
    </location>
</feature>
<keyword evidence="12" id="KW-1185">Reference proteome</keyword>
<evidence type="ECO:0000256" key="1">
    <source>
        <dbReference type="ARBA" id="ARBA00004141"/>
    </source>
</evidence>
<evidence type="ECO:0000256" key="3">
    <source>
        <dbReference type="ARBA" id="ARBA00022448"/>
    </source>
</evidence>
<feature type="compositionally biased region" description="Polar residues" evidence="9">
    <location>
        <begin position="316"/>
        <end position="330"/>
    </location>
</feature>
<organism evidence="11 12">
    <name type="scientific">Lentinus tigrinus ALCF2SS1-6</name>
    <dbReference type="NCBI Taxonomy" id="1328759"/>
    <lineage>
        <taxon>Eukaryota</taxon>
        <taxon>Fungi</taxon>
        <taxon>Dikarya</taxon>
        <taxon>Basidiomycota</taxon>
        <taxon>Agaricomycotina</taxon>
        <taxon>Agaricomycetes</taxon>
        <taxon>Polyporales</taxon>
        <taxon>Polyporaceae</taxon>
        <taxon>Lentinus</taxon>
    </lineage>
</organism>
<name>A0A5C2SIX5_9APHY</name>
<keyword evidence="7 10" id="KW-0472">Membrane</keyword>
<feature type="transmembrane region" description="Helical" evidence="10">
    <location>
        <begin position="190"/>
        <end position="209"/>
    </location>
</feature>
<keyword evidence="5" id="KW-0677">Repeat</keyword>
<evidence type="ECO:0000256" key="5">
    <source>
        <dbReference type="ARBA" id="ARBA00022737"/>
    </source>
</evidence>
<evidence type="ECO:0000256" key="7">
    <source>
        <dbReference type="ARBA" id="ARBA00023136"/>
    </source>
</evidence>
<dbReference type="STRING" id="1328759.A0A5C2SIX5"/>
<dbReference type="Proteomes" id="UP000313359">
    <property type="component" value="Unassembled WGS sequence"/>
</dbReference>
<evidence type="ECO:0000256" key="10">
    <source>
        <dbReference type="SAM" id="Phobius"/>
    </source>
</evidence>
<evidence type="ECO:0000256" key="2">
    <source>
        <dbReference type="ARBA" id="ARBA00006175"/>
    </source>
</evidence>
<evidence type="ECO:0000313" key="11">
    <source>
        <dbReference type="EMBL" id="RPD63743.1"/>
    </source>
</evidence>
<dbReference type="GO" id="GO:0015250">
    <property type="term" value="F:water channel activity"/>
    <property type="evidence" value="ECO:0007669"/>
    <property type="project" value="TreeGrafter"/>
</dbReference>
<feature type="region of interest" description="Disordered" evidence="9">
    <location>
        <begin position="316"/>
        <end position="343"/>
    </location>
</feature>
<dbReference type="OrthoDB" id="3222at2759"/>
<dbReference type="PRINTS" id="PR00783">
    <property type="entry name" value="MINTRINSICP"/>
</dbReference>
<dbReference type="InterPro" id="IPR000425">
    <property type="entry name" value="MIP"/>
</dbReference>
<dbReference type="Pfam" id="PF00230">
    <property type="entry name" value="MIP"/>
    <property type="match status" value="1"/>
</dbReference>
<comment type="similarity">
    <text evidence="2 8">Belongs to the MIP/aquaporin (TC 1.A.8) family.</text>
</comment>
<dbReference type="PROSITE" id="PS00221">
    <property type="entry name" value="MIP"/>
    <property type="match status" value="1"/>
</dbReference>
<proteinExistence type="inferred from homology"/>
<evidence type="ECO:0000256" key="6">
    <source>
        <dbReference type="ARBA" id="ARBA00022989"/>
    </source>
</evidence>
<feature type="compositionally biased region" description="Basic and acidic residues" evidence="9">
    <location>
        <begin position="331"/>
        <end position="343"/>
    </location>
</feature>
<keyword evidence="6 10" id="KW-1133">Transmembrane helix</keyword>